<dbReference type="EMBL" id="BK015207">
    <property type="protein sequence ID" value="DAD96008.1"/>
    <property type="molecule type" value="Genomic_DNA"/>
</dbReference>
<proteinExistence type="predicted"/>
<organism evidence="1">
    <name type="scientific">Myoviridae sp. ctSGm32</name>
    <dbReference type="NCBI Taxonomy" id="2826653"/>
    <lineage>
        <taxon>Viruses</taxon>
        <taxon>Duplodnaviria</taxon>
        <taxon>Heunggongvirae</taxon>
        <taxon>Uroviricota</taxon>
        <taxon>Caudoviricetes</taxon>
    </lineage>
</organism>
<sequence length="55" mass="6406">MAWHAKLNCENCEFRVQQFDIKGDEHNVCIITNNQVGLLENCDKFTQKNGEHITK</sequence>
<name>A0A8S5NP55_9CAUD</name>
<evidence type="ECO:0000313" key="1">
    <source>
        <dbReference type="EMBL" id="DAD96008.1"/>
    </source>
</evidence>
<accession>A0A8S5NP55</accession>
<protein>
    <submittedName>
        <fullName evidence="1">Uncharacterized protein</fullName>
    </submittedName>
</protein>
<reference evidence="1" key="1">
    <citation type="journal article" date="2021" name="Proc. Natl. Acad. Sci. U.S.A.">
        <title>A Catalog of Tens of Thousands of Viruses from Human Metagenomes Reveals Hidden Associations with Chronic Diseases.</title>
        <authorList>
            <person name="Tisza M.J."/>
            <person name="Buck C.B."/>
        </authorList>
    </citation>
    <scope>NUCLEOTIDE SEQUENCE</scope>
    <source>
        <strain evidence="1">CtSGm32</strain>
    </source>
</reference>